<dbReference type="HOGENOM" id="CLU_2775118_0_0_6"/>
<keyword evidence="1" id="KW-0472">Membrane</keyword>
<evidence type="ECO:0000313" key="3">
    <source>
        <dbReference type="Proteomes" id="UP000002490"/>
    </source>
</evidence>
<evidence type="ECO:0000256" key="1">
    <source>
        <dbReference type="SAM" id="Phobius"/>
    </source>
</evidence>
<reference evidence="2 3" key="1">
    <citation type="journal article" date="2002" name="J. Bacteriol.">
        <title>Genome sequence of Yersinia pestis KIM.</title>
        <authorList>
            <person name="Deng W."/>
            <person name="Burland V."/>
            <person name="Plunkett G.III."/>
            <person name="Boutin A."/>
            <person name="Mayhew G.F."/>
            <person name="Liss P."/>
            <person name="Perna N.T."/>
            <person name="Rose D.J."/>
            <person name="Mau B."/>
            <person name="Zhou S."/>
            <person name="Schwartz D.C."/>
            <person name="Fetherston J.D."/>
            <person name="Lindler L.E."/>
            <person name="Brubaker R.R."/>
            <person name="Plana G.V."/>
            <person name="Straley S.C."/>
            <person name="McDonough K.A."/>
            <person name="Nilles M.L."/>
            <person name="Matson J.S."/>
            <person name="Blattner F.R."/>
            <person name="Perry R.D."/>
        </authorList>
    </citation>
    <scope>NUCLEOTIDE SEQUENCE [LARGE SCALE GENOMIC DNA]</scope>
    <source>
        <strain evidence="3">KIM10+ / Biovar Mediaevalis</strain>
    </source>
</reference>
<name>Q8CL87_YERPE</name>
<dbReference type="EMBL" id="AE009952">
    <property type="protein sequence ID" value="AAM85408.1"/>
    <property type="molecule type" value="Genomic_DNA"/>
</dbReference>
<gene>
    <name evidence="2" type="ordered locus">y1840</name>
</gene>
<dbReference type="AlphaFoldDB" id="Q8CL87"/>
<dbReference type="KEGG" id="ypk:y1840"/>
<keyword evidence="1" id="KW-0812">Transmembrane</keyword>
<proteinExistence type="predicted"/>
<organism evidence="2 3">
    <name type="scientific">Yersinia pestis</name>
    <dbReference type="NCBI Taxonomy" id="632"/>
    <lineage>
        <taxon>Bacteria</taxon>
        <taxon>Pseudomonadati</taxon>
        <taxon>Pseudomonadota</taxon>
        <taxon>Gammaproteobacteria</taxon>
        <taxon>Enterobacterales</taxon>
        <taxon>Yersiniaceae</taxon>
        <taxon>Yersinia</taxon>
    </lineage>
</organism>
<protein>
    <submittedName>
        <fullName evidence="2">Uncharacterized protein</fullName>
    </submittedName>
</protein>
<feature type="transmembrane region" description="Helical" evidence="1">
    <location>
        <begin position="28"/>
        <end position="47"/>
    </location>
</feature>
<dbReference type="Proteomes" id="UP000002490">
    <property type="component" value="Chromosome"/>
</dbReference>
<keyword evidence="1" id="KW-1133">Transmembrane helix</keyword>
<accession>Q8CL87</accession>
<evidence type="ECO:0000313" key="2">
    <source>
        <dbReference type="EMBL" id="AAM85408.1"/>
    </source>
</evidence>
<sequence length="69" mass="7043">MISNAGLVGGKGCNTARIASVPPVDAPMAINFSLLSNGVWLSIAGLFSRTRCGKRALAAVRILSAISSL</sequence>
<dbReference type="DNASU" id="1146788"/>